<dbReference type="Pfam" id="PF01744">
    <property type="entry name" value="GLTT"/>
    <property type="match status" value="2"/>
</dbReference>
<evidence type="ECO:0000313" key="3">
    <source>
        <dbReference type="Proteomes" id="UP001307889"/>
    </source>
</evidence>
<organism evidence="2 3">
    <name type="scientific">Nesidiocoris tenuis</name>
    <dbReference type="NCBI Taxonomy" id="355587"/>
    <lineage>
        <taxon>Eukaryota</taxon>
        <taxon>Metazoa</taxon>
        <taxon>Ecdysozoa</taxon>
        <taxon>Arthropoda</taxon>
        <taxon>Hexapoda</taxon>
        <taxon>Insecta</taxon>
        <taxon>Pterygota</taxon>
        <taxon>Neoptera</taxon>
        <taxon>Paraneoptera</taxon>
        <taxon>Hemiptera</taxon>
        <taxon>Heteroptera</taxon>
        <taxon>Panheteroptera</taxon>
        <taxon>Cimicomorpha</taxon>
        <taxon>Miridae</taxon>
        <taxon>Dicyphina</taxon>
        <taxon>Nesidiocoris</taxon>
    </lineage>
</organism>
<feature type="chain" id="PRO_5045198133" evidence="1">
    <location>
        <begin position="17"/>
        <end position="167"/>
    </location>
</feature>
<evidence type="ECO:0000313" key="2">
    <source>
        <dbReference type="EMBL" id="BES96919.1"/>
    </source>
</evidence>
<feature type="signal peptide" evidence="1">
    <location>
        <begin position="1"/>
        <end position="16"/>
    </location>
</feature>
<proteinExistence type="predicted"/>
<gene>
    <name evidence="2" type="ORF">NTJ_09732</name>
</gene>
<name>A0ABN7AZD4_9HEMI</name>
<accession>A0ABN7AZD4</accession>
<keyword evidence="1" id="KW-0732">Signal</keyword>
<evidence type="ECO:0000256" key="1">
    <source>
        <dbReference type="SAM" id="SignalP"/>
    </source>
</evidence>
<protein>
    <submittedName>
        <fullName evidence="2">Uncharacterized protein</fullName>
    </submittedName>
</protein>
<sequence length="167" mass="15864">MYSSLVLFALVGFSAASIISVNPNALNVPLDEATVALAKNAQLVQQAAEGTRNILGGGIPAALPADTHEVAAGKVAHAIAVARQRASVAGVQGVVAPGVVAPGLVAPGLVAPGVIASRVVAPGLIAPGIVAPGLVAPGLVSASGLLASGIVAPGVLGGLVAPGLLAH</sequence>
<dbReference type="Proteomes" id="UP001307889">
    <property type="component" value="Chromosome 7"/>
</dbReference>
<dbReference type="EMBL" id="AP028915">
    <property type="protein sequence ID" value="BES96919.1"/>
    <property type="molecule type" value="Genomic_DNA"/>
</dbReference>
<keyword evidence="3" id="KW-1185">Reference proteome</keyword>
<dbReference type="InterPro" id="IPR008164">
    <property type="entry name" value="XGLTT_rpt"/>
</dbReference>
<reference evidence="2 3" key="1">
    <citation type="submission" date="2023-09" db="EMBL/GenBank/DDBJ databases">
        <title>Nesidiocoris tenuis whole genome shotgun sequence.</title>
        <authorList>
            <person name="Shibata T."/>
            <person name="Shimoda M."/>
            <person name="Kobayashi T."/>
            <person name="Uehara T."/>
        </authorList>
    </citation>
    <scope>NUCLEOTIDE SEQUENCE [LARGE SCALE GENOMIC DNA]</scope>
    <source>
        <strain evidence="2 3">Japan</strain>
    </source>
</reference>